<protein>
    <recommendedName>
        <fullName evidence="5">SH3 domain-containing protein</fullName>
    </recommendedName>
</protein>
<dbReference type="EMBL" id="CP038231">
    <property type="protein sequence ID" value="QDH13951.1"/>
    <property type="molecule type" value="Genomic_DNA"/>
</dbReference>
<feature type="compositionally biased region" description="Basic residues" evidence="1">
    <location>
        <begin position="76"/>
        <end position="89"/>
    </location>
</feature>
<feature type="chain" id="PRO_5021437025" description="SH3 domain-containing protein" evidence="2">
    <location>
        <begin position="29"/>
        <end position="305"/>
    </location>
</feature>
<keyword evidence="4" id="KW-1185">Reference proteome</keyword>
<dbReference type="AlphaFoldDB" id="A0A4Y6UC28"/>
<keyword evidence="2" id="KW-0732">Signal</keyword>
<dbReference type="KEGG" id="swf:E3E12_06885"/>
<gene>
    <name evidence="3" type="ORF">E3E12_06885</name>
</gene>
<dbReference type="Pfam" id="PF06347">
    <property type="entry name" value="SH3_4"/>
    <property type="match status" value="2"/>
</dbReference>
<name>A0A4Y6UC28_9PROT</name>
<feature type="region of interest" description="Disordered" evidence="1">
    <location>
        <begin position="36"/>
        <end position="107"/>
    </location>
</feature>
<sequence length="305" mass="32049">MPPTPRPVCRRPWALGVLALMCPALAQAAPASQAGSKASAPAARHTLHPKAGSHGVATHVRRHAKSKSQGSVKGSVKGKGRPTHSHGARRQAPQLAPAPLPAPLPKPMVGATTGRPLPRFASLRADRVFLRRGPGERYPVDWVFHRRGLPVEIEREFGVWRLVEDPEGTKGWVHQVTLRGVRTAIVTGTHAHPTAPAGGAGQDSAPLPPHAHTDPVITGRLVPGSGEAPPPGAVGLMSGPGADGPTPAQGPARLVRAWLMPGTVVAVRACPAYSSWCQVAVKGYEGWLKRSLLWGVQPGEVIQPD</sequence>
<dbReference type="OrthoDB" id="9810773at2"/>
<feature type="compositionally biased region" description="Pro residues" evidence="1">
    <location>
        <begin position="96"/>
        <end position="106"/>
    </location>
</feature>
<dbReference type="InterPro" id="IPR010466">
    <property type="entry name" value="DUF1058"/>
</dbReference>
<feature type="signal peptide" evidence="2">
    <location>
        <begin position="1"/>
        <end position="28"/>
    </location>
</feature>
<evidence type="ECO:0000256" key="2">
    <source>
        <dbReference type="SAM" id="SignalP"/>
    </source>
</evidence>
<reference evidence="3 4" key="1">
    <citation type="submission" date="2019-03" db="EMBL/GenBank/DDBJ databases">
        <title>The complete genome sequence of Swingsia_sp. F3b2 LMG30590(T).</title>
        <authorList>
            <person name="Chua K.-O."/>
            <person name="Chan K.-G."/>
            <person name="See-Too W.-S."/>
        </authorList>
    </citation>
    <scope>NUCLEOTIDE SEQUENCE [LARGE SCALE GENOMIC DNA]</scope>
    <source>
        <strain evidence="3 4">F3b2</strain>
    </source>
</reference>
<evidence type="ECO:0008006" key="5">
    <source>
        <dbReference type="Google" id="ProtNLM"/>
    </source>
</evidence>
<evidence type="ECO:0000313" key="3">
    <source>
        <dbReference type="EMBL" id="QDH13951.1"/>
    </source>
</evidence>
<dbReference type="RefSeq" id="WP_141443659.1">
    <property type="nucleotide sequence ID" value="NZ_CP038231.1"/>
</dbReference>
<accession>A0A4Y6UC28</accession>
<evidence type="ECO:0000256" key="1">
    <source>
        <dbReference type="SAM" id="MobiDB-lite"/>
    </source>
</evidence>
<organism evidence="3 4">
    <name type="scientific">Formicincola oecophyllae</name>
    <dbReference type="NCBI Taxonomy" id="2558361"/>
    <lineage>
        <taxon>Bacteria</taxon>
        <taxon>Pseudomonadati</taxon>
        <taxon>Pseudomonadota</taxon>
        <taxon>Alphaproteobacteria</taxon>
        <taxon>Acetobacterales</taxon>
        <taxon>Acetobacteraceae</taxon>
        <taxon>Formicincola</taxon>
    </lineage>
</organism>
<proteinExistence type="predicted"/>
<feature type="region of interest" description="Disordered" evidence="1">
    <location>
        <begin position="190"/>
        <end position="216"/>
    </location>
</feature>
<dbReference type="Proteomes" id="UP000318709">
    <property type="component" value="Chromosome"/>
</dbReference>
<evidence type="ECO:0000313" key="4">
    <source>
        <dbReference type="Proteomes" id="UP000318709"/>
    </source>
</evidence>